<sequence>MPSQPHALRLLLKLSELVSSMNHRDVQHVQSQGQMNGFPLEVHRAIWGTWEDNATKTPPSFKHLEGKICTALPSSPRLLQYNVPLLSSETCIFSPLLILCGIPVHRVAWGGGPRTSFCMHRKVKHNDDADCRHK</sequence>
<dbReference type="Proteomes" id="UP000386466">
    <property type="component" value="Unassembled WGS sequence"/>
</dbReference>
<organism evidence="1 2">
    <name type="scientific">Lynx pardinus</name>
    <name type="common">Iberian lynx</name>
    <name type="synonym">Felis pardina</name>
    <dbReference type="NCBI Taxonomy" id="191816"/>
    <lineage>
        <taxon>Eukaryota</taxon>
        <taxon>Metazoa</taxon>
        <taxon>Chordata</taxon>
        <taxon>Craniata</taxon>
        <taxon>Vertebrata</taxon>
        <taxon>Euteleostomi</taxon>
        <taxon>Mammalia</taxon>
        <taxon>Eutheria</taxon>
        <taxon>Laurasiatheria</taxon>
        <taxon>Carnivora</taxon>
        <taxon>Feliformia</taxon>
        <taxon>Felidae</taxon>
        <taxon>Felinae</taxon>
        <taxon>Lynx</taxon>
    </lineage>
</organism>
<gene>
    <name evidence="1" type="ORF">LYPA_23C002651</name>
</gene>
<reference evidence="1 2" key="1">
    <citation type="submission" date="2019-01" db="EMBL/GenBank/DDBJ databases">
        <authorList>
            <person name="Alioto T."/>
            <person name="Alioto T."/>
        </authorList>
    </citation>
    <scope>NUCLEOTIDE SEQUENCE [LARGE SCALE GENOMIC DNA]</scope>
</reference>
<protein>
    <submittedName>
        <fullName evidence="1">Uncharacterized protein</fullName>
    </submittedName>
</protein>
<dbReference type="AlphaFoldDB" id="A0A485MGH3"/>
<evidence type="ECO:0000313" key="1">
    <source>
        <dbReference type="EMBL" id="VFV19449.1"/>
    </source>
</evidence>
<evidence type="ECO:0000313" key="2">
    <source>
        <dbReference type="Proteomes" id="UP000386466"/>
    </source>
</evidence>
<dbReference type="EMBL" id="CAAGRJ010001510">
    <property type="protein sequence ID" value="VFV19449.1"/>
    <property type="molecule type" value="Genomic_DNA"/>
</dbReference>
<accession>A0A485MGH3</accession>
<proteinExistence type="predicted"/>
<name>A0A485MGH3_LYNPA</name>
<keyword evidence="2" id="KW-1185">Reference proteome</keyword>